<dbReference type="GO" id="GO:0016616">
    <property type="term" value="F:oxidoreductase activity, acting on the CH-OH group of donors, NAD or NADP as acceptor"/>
    <property type="evidence" value="ECO:0007669"/>
    <property type="project" value="InterPro"/>
</dbReference>
<keyword evidence="9" id="KW-1185">Reference proteome</keyword>
<dbReference type="EMBL" id="JACBAF010002228">
    <property type="protein sequence ID" value="KAF7162496.1"/>
    <property type="molecule type" value="Genomic_DNA"/>
</dbReference>
<dbReference type="InterPro" id="IPR047109">
    <property type="entry name" value="CAD-like"/>
</dbReference>
<evidence type="ECO:0000256" key="1">
    <source>
        <dbReference type="ARBA" id="ARBA00001947"/>
    </source>
</evidence>
<dbReference type="InterPro" id="IPR013149">
    <property type="entry name" value="ADH-like_C"/>
</dbReference>
<dbReference type="GO" id="GO:0008270">
    <property type="term" value="F:zinc ion binding"/>
    <property type="evidence" value="ECO:0007669"/>
    <property type="project" value="InterPro"/>
</dbReference>
<dbReference type="Pfam" id="PF19834">
    <property type="entry name" value="DUF6314"/>
    <property type="match status" value="1"/>
</dbReference>
<protein>
    <recommendedName>
        <fullName evidence="6">Enoyl reductase (ER) domain-containing protein</fullName>
    </recommendedName>
</protein>
<dbReference type="PROSITE" id="PS00059">
    <property type="entry name" value="ADH_ZINC"/>
    <property type="match status" value="1"/>
</dbReference>
<name>A0A8H6P0D2_9EURO</name>
<accession>A0A8H6P0D2</accession>
<dbReference type="Pfam" id="PF08240">
    <property type="entry name" value="ADH_N"/>
    <property type="match status" value="1"/>
</dbReference>
<dbReference type="FunFam" id="3.40.50.720:FF:000022">
    <property type="entry name" value="Cinnamyl alcohol dehydrogenase"/>
    <property type="match status" value="1"/>
</dbReference>
<evidence type="ECO:0000256" key="3">
    <source>
        <dbReference type="ARBA" id="ARBA00022833"/>
    </source>
</evidence>
<evidence type="ECO:0000313" key="7">
    <source>
        <dbReference type="EMBL" id="KAF7114488.1"/>
    </source>
</evidence>
<keyword evidence="3 5" id="KW-0862">Zinc</keyword>
<dbReference type="CDD" id="cd05283">
    <property type="entry name" value="CAD1"/>
    <property type="match status" value="1"/>
</dbReference>
<evidence type="ECO:0000259" key="6">
    <source>
        <dbReference type="SMART" id="SM00829"/>
    </source>
</evidence>
<dbReference type="InterPro" id="IPR002328">
    <property type="entry name" value="ADH_Zn_CS"/>
</dbReference>
<dbReference type="Gene3D" id="3.40.50.720">
    <property type="entry name" value="NAD(P)-binding Rossmann-like Domain"/>
    <property type="match status" value="1"/>
</dbReference>
<comment type="similarity">
    <text evidence="5">Belongs to the zinc-containing alcohol dehydrogenase family.</text>
</comment>
<comment type="cofactor">
    <cofactor evidence="1 5">
        <name>Zn(2+)</name>
        <dbReference type="ChEBI" id="CHEBI:29105"/>
    </cofactor>
</comment>
<organism evidence="7 9">
    <name type="scientific">Aspergillus hiratsukae</name>
    <dbReference type="NCBI Taxonomy" id="1194566"/>
    <lineage>
        <taxon>Eukaryota</taxon>
        <taxon>Fungi</taxon>
        <taxon>Dikarya</taxon>
        <taxon>Ascomycota</taxon>
        <taxon>Pezizomycotina</taxon>
        <taxon>Eurotiomycetes</taxon>
        <taxon>Eurotiomycetidae</taxon>
        <taxon>Eurotiales</taxon>
        <taxon>Aspergillaceae</taxon>
        <taxon>Aspergillus</taxon>
        <taxon>Aspergillus subgen. Fumigati</taxon>
    </lineage>
</organism>
<dbReference type="Proteomes" id="UP000662466">
    <property type="component" value="Unassembled WGS sequence"/>
</dbReference>
<dbReference type="Gene3D" id="3.90.180.10">
    <property type="entry name" value="Medium-chain alcohol dehydrogenases, catalytic domain"/>
    <property type="match status" value="1"/>
</dbReference>
<evidence type="ECO:0000313" key="8">
    <source>
        <dbReference type="EMBL" id="KAF7162496.1"/>
    </source>
</evidence>
<evidence type="ECO:0000313" key="9">
    <source>
        <dbReference type="Proteomes" id="UP000630445"/>
    </source>
</evidence>
<dbReference type="SUPFAM" id="SSF51735">
    <property type="entry name" value="NAD(P)-binding Rossmann-fold domains"/>
    <property type="match status" value="1"/>
</dbReference>
<dbReference type="InterPro" id="IPR013154">
    <property type="entry name" value="ADH-like_N"/>
</dbReference>
<reference evidence="7" key="1">
    <citation type="submission" date="2020-06" db="EMBL/GenBank/DDBJ databases">
        <title>Draft genome sequences of strains closely related to Aspergillus parafelis and Aspergillus hiratsukae.</title>
        <authorList>
            <person name="Dos Santos R.A.C."/>
            <person name="Rivero-Menendez O."/>
            <person name="Steenwyk J.L."/>
            <person name="Mead M.E."/>
            <person name="Goldman G.H."/>
            <person name="Alastruey-Izquierdo A."/>
            <person name="Rokas A."/>
        </authorList>
    </citation>
    <scope>NUCLEOTIDE SEQUENCE</scope>
    <source>
        <strain evidence="7">CNM-CM5793</strain>
        <strain evidence="8">CNM-CM6106</strain>
    </source>
</reference>
<dbReference type="SUPFAM" id="SSF50129">
    <property type="entry name" value="GroES-like"/>
    <property type="match status" value="1"/>
</dbReference>
<dbReference type="InterPro" id="IPR045632">
    <property type="entry name" value="DUF6314"/>
</dbReference>
<dbReference type="InterPro" id="IPR036291">
    <property type="entry name" value="NAD(P)-bd_dom_sf"/>
</dbReference>
<dbReference type="FunFam" id="3.90.180.10:FF:000022">
    <property type="entry name" value="NADP-dependent alcohol dehydrogenase"/>
    <property type="match status" value="1"/>
</dbReference>
<comment type="caution">
    <text evidence="7">The sequence shown here is derived from an EMBL/GenBank/DDBJ whole genome shotgun (WGS) entry which is preliminary data.</text>
</comment>
<evidence type="ECO:0000256" key="2">
    <source>
        <dbReference type="ARBA" id="ARBA00022723"/>
    </source>
</evidence>
<sequence>MSKTIEFNIFKGSESGDVNPDTIRRTIQPSEVFVEISHAGLCGTDRLFKHKGIALGHEGAGTVRDVGSAVTTFKAGDKVGFGWVRKVCGHCDFCVGGHDQYCQNREQYGKENTEIGAFATHAVWHESMLVKLPDDLEPEYAAPLMCGGATVWTALTCYDIKPGDRVGIQGIGGLGHMAIQFASKLGCDVVVFSSSAAKKDEATGLGANEFHTMENGGLRGAVRPVKHLLWCGNAPPDFSKIFPVMSPDSTIYLLTVSTEQPPLPVMPLISNGIRIQGSAVASRVAVRKMLRFVSLHRIRPIIMTWPMTKDGIQAAFQILEQGKMRMPPTRASNLSPNLLNSIFTSLAHPSRRWSLLRTLQSDNPCDINGELRGTATFHPLQRTPTASDRRDVVYREEGELPNTFGAGLRWTKKYIWRQGENGGISVWFVKVKPTVKQQAQEEEEDEADYLFHNFDFEGQDGAEVDKDNKESAFVSPPVPPLVAGSEDTAVIMARGNHLCINDMYRTAYAFRVRPGSGEVVSWASRHVVKGPKKNQDIVNLYRMGG</sequence>
<evidence type="ECO:0000256" key="4">
    <source>
        <dbReference type="ARBA" id="ARBA00023002"/>
    </source>
</evidence>
<dbReference type="AlphaFoldDB" id="A0A8H6P0D2"/>
<dbReference type="InterPro" id="IPR020843">
    <property type="entry name" value="ER"/>
</dbReference>
<gene>
    <name evidence="7" type="ORF">CNMCM5793_008792</name>
    <name evidence="8" type="ORF">CNMCM6106_009413</name>
</gene>
<dbReference type="OrthoDB" id="1879366at2759"/>
<dbReference type="EMBL" id="JACBAD010002124">
    <property type="protein sequence ID" value="KAF7114488.1"/>
    <property type="molecule type" value="Genomic_DNA"/>
</dbReference>
<dbReference type="Pfam" id="PF00107">
    <property type="entry name" value="ADH_zinc_N"/>
    <property type="match status" value="1"/>
</dbReference>
<dbReference type="SMART" id="SM00829">
    <property type="entry name" value="PKS_ER"/>
    <property type="match status" value="1"/>
</dbReference>
<keyword evidence="2 5" id="KW-0479">Metal-binding</keyword>
<feature type="domain" description="Enoyl reductase (ER)" evidence="6">
    <location>
        <begin position="16"/>
        <end position="324"/>
    </location>
</feature>
<keyword evidence="4" id="KW-0560">Oxidoreductase</keyword>
<evidence type="ECO:0000256" key="5">
    <source>
        <dbReference type="RuleBase" id="RU361277"/>
    </source>
</evidence>
<dbReference type="InterPro" id="IPR011032">
    <property type="entry name" value="GroES-like_sf"/>
</dbReference>
<dbReference type="PANTHER" id="PTHR42683">
    <property type="entry name" value="ALDEHYDE REDUCTASE"/>
    <property type="match status" value="1"/>
</dbReference>
<dbReference type="Proteomes" id="UP000630445">
    <property type="component" value="Unassembled WGS sequence"/>
</dbReference>
<proteinExistence type="inferred from homology"/>